<organism evidence="4">
    <name type="scientific">Gongylonema pulchrum</name>
    <dbReference type="NCBI Taxonomy" id="637853"/>
    <lineage>
        <taxon>Eukaryota</taxon>
        <taxon>Metazoa</taxon>
        <taxon>Ecdysozoa</taxon>
        <taxon>Nematoda</taxon>
        <taxon>Chromadorea</taxon>
        <taxon>Rhabditida</taxon>
        <taxon>Spirurina</taxon>
        <taxon>Spiruromorpha</taxon>
        <taxon>Spiruroidea</taxon>
        <taxon>Gongylonematidae</taxon>
        <taxon>Gongylonema</taxon>
    </lineage>
</organism>
<evidence type="ECO:0000313" key="3">
    <source>
        <dbReference type="Proteomes" id="UP000271098"/>
    </source>
</evidence>
<proteinExistence type="predicted"/>
<feature type="compositionally biased region" description="Basic and acidic residues" evidence="1">
    <location>
        <begin position="297"/>
        <end position="306"/>
    </location>
</feature>
<gene>
    <name evidence="2" type="ORF">GPUH_LOCUS20537</name>
</gene>
<evidence type="ECO:0000256" key="1">
    <source>
        <dbReference type="SAM" id="MobiDB-lite"/>
    </source>
</evidence>
<reference evidence="4" key="1">
    <citation type="submission" date="2016-06" db="UniProtKB">
        <authorList>
            <consortium name="WormBaseParasite"/>
        </authorList>
    </citation>
    <scope>IDENTIFICATION</scope>
</reference>
<dbReference type="PANTHER" id="PTHR47958">
    <property type="entry name" value="ATP-DEPENDENT RNA HELICASE DBP3"/>
    <property type="match status" value="1"/>
</dbReference>
<dbReference type="Gene3D" id="3.40.50.300">
    <property type="entry name" value="P-loop containing nucleotide triphosphate hydrolases"/>
    <property type="match status" value="1"/>
</dbReference>
<dbReference type="AlphaFoldDB" id="A0A183EHU6"/>
<reference evidence="2 3" key="2">
    <citation type="submission" date="2018-11" db="EMBL/GenBank/DDBJ databases">
        <authorList>
            <consortium name="Pathogen Informatics"/>
        </authorList>
    </citation>
    <scope>NUCLEOTIDE SEQUENCE [LARGE SCALE GENOMIC DNA]</scope>
</reference>
<protein>
    <submittedName>
        <fullName evidence="4">Helicase C-terminal domain-containing protein</fullName>
    </submittedName>
</protein>
<name>A0A183EHU6_9BILA</name>
<evidence type="ECO:0000313" key="2">
    <source>
        <dbReference type="EMBL" id="VDN36264.1"/>
    </source>
</evidence>
<feature type="region of interest" description="Disordered" evidence="1">
    <location>
        <begin position="293"/>
        <end position="314"/>
    </location>
</feature>
<keyword evidence="3" id="KW-1185">Reference proteome</keyword>
<dbReference type="Proteomes" id="UP000271098">
    <property type="component" value="Unassembled WGS sequence"/>
</dbReference>
<dbReference type="InterPro" id="IPR027417">
    <property type="entry name" value="P-loop_NTPase"/>
</dbReference>
<evidence type="ECO:0000313" key="4">
    <source>
        <dbReference type="WBParaSite" id="GPUH_0002056201-mRNA-1"/>
    </source>
</evidence>
<dbReference type="EMBL" id="UYRT01090627">
    <property type="protein sequence ID" value="VDN36264.1"/>
    <property type="molecule type" value="Genomic_DNA"/>
</dbReference>
<dbReference type="SUPFAM" id="SSF52540">
    <property type="entry name" value="P-loop containing nucleoside triphosphate hydrolases"/>
    <property type="match status" value="1"/>
</dbReference>
<accession>A0A183EHU6</accession>
<dbReference type="WBParaSite" id="GPUH_0002056201-mRNA-1">
    <property type="protein sequence ID" value="GPUH_0002056201-mRNA-1"/>
    <property type="gene ID" value="GPUH_0002056201"/>
</dbReference>
<sequence length="326" mass="36305">MLIGVPGFIGFWGYCAVLEVGNSEKIDALQYILDDEKARNCGVLRSTLVFVKNKRMADVIAIYCAQREFPSISIHGLFLTHVHLVRSPTFVEVFSNFSDRNAKQRKEALEEFRSGAVCLLAATDMSDPEFQMLSPDHIRSFSQILQVAVDTAKYSSITVAYVACWPSASDRVCSVDSICQLTDAFSKIGSNEAVNGRFDLLELASAKNELQLAYHTLVINYDMPSHLQPYTQRIRFARSKVTSFVNPKTDKVLANEIVTVAEYTQIPLPPFMFRMAMEVRDAEAAITMFNGSATTSRPERYGDHNRTQAPATRDGTLATSLFLNAA</sequence>